<evidence type="ECO:0000256" key="5">
    <source>
        <dbReference type="ARBA" id="ARBA00022840"/>
    </source>
</evidence>
<keyword evidence="5 9" id="KW-0067">ATP-binding</keyword>
<dbReference type="InterPro" id="IPR029055">
    <property type="entry name" value="Ntn_hydrolases_N"/>
</dbReference>
<comment type="catalytic activity">
    <reaction evidence="7">
        <text>L-aspartate + L-glutamine + ATP + H2O = L-asparagine + L-glutamate + AMP + diphosphate + H(+)</text>
        <dbReference type="Rhea" id="RHEA:12228"/>
        <dbReference type="ChEBI" id="CHEBI:15377"/>
        <dbReference type="ChEBI" id="CHEBI:15378"/>
        <dbReference type="ChEBI" id="CHEBI:29985"/>
        <dbReference type="ChEBI" id="CHEBI:29991"/>
        <dbReference type="ChEBI" id="CHEBI:30616"/>
        <dbReference type="ChEBI" id="CHEBI:33019"/>
        <dbReference type="ChEBI" id="CHEBI:58048"/>
        <dbReference type="ChEBI" id="CHEBI:58359"/>
        <dbReference type="ChEBI" id="CHEBI:456215"/>
        <dbReference type="EC" id="6.3.5.4"/>
    </reaction>
</comment>
<dbReference type="EMBL" id="QBKQ01000001">
    <property type="protein sequence ID" value="PTX44097.1"/>
    <property type="molecule type" value="Genomic_DNA"/>
</dbReference>
<dbReference type="GO" id="GO:0005524">
    <property type="term" value="F:ATP binding"/>
    <property type="evidence" value="ECO:0007669"/>
    <property type="project" value="UniProtKB-KW"/>
</dbReference>
<keyword evidence="4 9" id="KW-0547">Nucleotide-binding</keyword>
<dbReference type="Gene3D" id="3.40.50.620">
    <property type="entry name" value="HUPs"/>
    <property type="match status" value="1"/>
</dbReference>
<dbReference type="CDD" id="cd00712">
    <property type="entry name" value="AsnB"/>
    <property type="match status" value="1"/>
</dbReference>
<dbReference type="Proteomes" id="UP000244174">
    <property type="component" value="Unassembled WGS sequence"/>
</dbReference>
<dbReference type="Pfam" id="PF00733">
    <property type="entry name" value="Asn_synthase"/>
    <property type="match status" value="1"/>
</dbReference>
<proteinExistence type="inferred from homology"/>
<feature type="domain" description="Glutamine amidotransferase type-2" evidence="10">
    <location>
        <begin position="2"/>
        <end position="210"/>
    </location>
</feature>
<evidence type="ECO:0000256" key="4">
    <source>
        <dbReference type="ARBA" id="ARBA00022741"/>
    </source>
</evidence>
<keyword evidence="6 8" id="KW-0315">Glutamine amidotransferase</keyword>
<evidence type="ECO:0000256" key="7">
    <source>
        <dbReference type="ARBA" id="ARBA00048741"/>
    </source>
</evidence>
<feature type="active site" description="For GATase activity" evidence="8">
    <location>
        <position position="2"/>
    </location>
</feature>
<evidence type="ECO:0000256" key="1">
    <source>
        <dbReference type="ARBA" id="ARBA00005187"/>
    </source>
</evidence>
<comment type="similarity">
    <text evidence="2">Belongs to the asparagine synthetase family.</text>
</comment>
<dbReference type="Pfam" id="PF13537">
    <property type="entry name" value="GATase_7"/>
    <property type="match status" value="1"/>
</dbReference>
<sequence>MCGIAGIISPYNRKQDLKKLLQTQKHRGPDNTGSCFDEGYAALGHNRLSILDLSQAANQPFKDSSGRYALVFNGEIYNYREIREELSSIYDFRTQSDTEVLLAAYIKFGKTCLEKLNGMFSFAIWDSKEKILFAARDRFGVKPFYYTQNPKEFIFASEIKSLKKVSAKNDPSLKVWASYFAYGSYGEPYETFYKDHMQLPAGHYLVYKNEKLSINKWYDFIGNVNRIEISNDAEYVKSRYFEILKESISLRFRSDVEVGFNISGGVDSSLLLALVNLYKANDKIKAYTFYTGNPDYDELAWVEKMVEKTRNPLTKVLLTASEVKSFSKEISAYQDEPYGGIPTMAYSKIFKQARKDNVIVLLDGQGMDEQWAGYDYYSGRSTSVIQGQKKGSSPFKSHCLSDEFQKIAKRTEYPEPFENKLQNLQYRDLFYTKIPRALRFNDRISMMAGTELREPFLDHRLVEYAFAQPEKFKIQGNIQKYLLRELIKDLVPPDISSAPKRALQTPQREWLGKELQEFVRENLKTLKKSSWTKWFNHTEIEKEWQNYLRGDQDSSFHIWQWINAAQILSE</sequence>
<dbReference type="PANTHER" id="PTHR43284">
    <property type="entry name" value="ASPARAGINE SYNTHETASE (GLUTAMINE-HYDROLYZING)"/>
    <property type="match status" value="1"/>
</dbReference>
<dbReference type="SUPFAM" id="SSF56235">
    <property type="entry name" value="N-terminal nucleophile aminohydrolases (Ntn hydrolases)"/>
    <property type="match status" value="1"/>
</dbReference>
<dbReference type="InterPro" id="IPR017932">
    <property type="entry name" value="GATase_2_dom"/>
</dbReference>
<evidence type="ECO:0000256" key="9">
    <source>
        <dbReference type="PIRSR" id="PIRSR001589-2"/>
    </source>
</evidence>
<dbReference type="GO" id="GO:0005829">
    <property type="term" value="C:cytosol"/>
    <property type="evidence" value="ECO:0007669"/>
    <property type="project" value="TreeGrafter"/>
</dbReference>
<reference evidence="11 12" key="1">
    <citation type="submission" date="2018-04" db="EMBL/GenBank/DDBJ databases">
        <title>Genomic Encyclopedia of Archaeal and Bacterial Type Strains, Phase II (KMG-II): from individual species to whole genera.</title>
        <authorList>
            <person name="Goeker M."/>
        </authorList>
    </citation>
    <scope>NUCLEOTIDE SEQUENCE [LARGE SCALE GENOMIC DNA]</scope>
    <source>
        <strain evidence="11 12">DSM 23082</strain>
    </source>
</reference>
<dbReference type="InterPro" id="IPR014729">
    <property type="entry name" value="Rossmann-like_a/b/a_fold"/>
</dbReference>
<dbReference type="CDD" id="cd01991">
    <property type="entry name" value="Asn_synthase_B_C"/>
    <property type="match status" value="1"/>
</dbReference>
<dbReference type="Gene3D" id="3.60.20.10">
    <property type="entry name" value="Glutamine Phosphoribosylpyrophosphate, subunit 1, domain 1"/>
    <property type="match status" value="1"/>
</dbReference>
<feature type="binding site" evidence="9">
    <location>
        <position position="97"/>
    </location>
    <ligand>
        <name>L-glutamine</name>
        <dbReference type="ChEBI" id="CHEBI:58359"/>
    </ligand>
</feature>
<evidence type="ECO:0000256" key="2">
    <source>
        <dbReference type="ARBA" id="ARBA00005752"/>
    </source>
</evidence>
<name>A0A2T6AJX9_9FLAO</name>
<comment type="pathway">
    <text evidence="1">Amino-acid biosynthesis; L-asparagine biosynthesis; L-asparagine from L-aspartate (L-Gln route): step 1/1.</text>
</comment>
<dbReference type="AlphaFoldDB" id="A0A2T6AJX9"/>
<dbReference type="SUPFAM" id="SSF52402">
    <property type="entry name" value="Adenine nucleotide alpha hydrolases-like"/>
    <property type="match status" value="1"/>
</dbReference>
<dbReference type="InterPro" id="IPR001962">
    <property type="entry name" value="Asn_synthase"/>
</dbReference>
<keyword evidence="12" id="KW-1185">Reference proteome</keyword>
<comment type="caution">
    <text evidence="11">The sequence shown here is derived from an EMBL/GenBank/DDBJ whole genome shotgun (WGS) entry which is preliminary data.</text>
</comment>
<evidence type="ECO:0000259" key="10">
    <source>
        <dbReference type="PROSITE" id="PS51278"/>
    </source>
</evidence>
<dbReference type="NCBIfam" id="TIGR01536">
    <property type="entry name" value="asn_synth_AEB"/>
    <property type="match status" value="1"/>
</dbReference>
<evidence type="ECO:0000256" key="6">
    <source>
        <dbReference type="ARBA" id="ARBA00022962"/>
    </source>
</evidence>
<evidence type="ECO:0000256" key="3">
    <source>
        <dbReference type="ARBA" id="ARBA00012737"/>
    </source>
</evidence>
<dbReference type="GO" id="GO:0006529">
    <property type="term" value="P:asparagine biosynthetic process"/>
    <property type="evidence" value="ECO:0007669"/>
    <property type="project" value="UniProtKB-KW"/>
</dbReference>
<dbReference type="EC" id="6.3.5.4" evidence="3"/>
<evidence type="ECO:0000313" key="11">
    <source>
        <dbReference type="EMBL" id="PTX44097.1"/>
    </source>
</evidence>
<gene>
    <name evidence="11" type="ORF">C8P64_0067</name>
</gene>
<dbReference type="OrthoDB" id="9763290at2"/>
<dbReference type="InterPro" id="IPR033738">
    <property type="entry name" value="AsnB_N"/>
</dbReference>
<dbReference type="PROSITE" id="PS51278">
    <property type="entry name" value="GATASE_TYPE_2"/>
    <property type="match status" value="1"/>
</dbReference>
<accession>A0A2T6AJX9</accession>
<dbReference type="PIRSF" id="PIRSF001589">
    <property type="entry name" value="Asn_synthetase_glu-h"/>
    <property type="match status" value="1"/>
</dbReference>
<evidence type="ECO:0000313" key="12">
    <source>
        <dbReference type="Proteomes" id="UP000244174"/>
    </source>
</evidence>
<dbReference type="RefSeq" id="WP_108170077.1">
    <property type="nucleotide sequence ID" value="NZ_QBKQ01000001.1"/>
</dbReference>
<dbReference type="PANTHER" id="PTHR43284:SF1">
    <property type="entry name" value="ASPARAGINE SYNTHETASE"/>
    <property type="match status" value="1"/>
</dbReference>
<protein>
    <recommendedName>
        <fullName evidence="3">asparagine synthase (glutamine-hydrolyzing)</fullName>
        <ecNumber evidence="3">6.3.5.4</ecNumber>
    </recommendedName>
</protein>
<keyword evidence="8" id="KW-0028">Amino-acid biosynthesis</keyword>
<dbReference type="InterPro" id="IPR006426">
    <property type="entry name" value="Asn_synth_AEB"/>
</dbReference>
<organism evidence="11 12">
    <name type="scientific">Christiangramia gaetbulicola</name>
    <dbReference type="NCBI Taxonomy" id="703340"/>
    <lineage>
        <taxon>Bacteria</taxon>
        <taxon>Pseudomonadati</taxon>
        <taxon>Bacteroidota</taxon>
        <taxon>Flavobacteriia</taxon>
        <taxon>Flavobacteriales</taxon>
        <taxon>Flavobacteriaceae</taxon>
        <taxon>Christiangramia</taxon>
    </lineage>
</organism>
<dbReference type="GO" id="GO:0004066">
    <property type="term" value="F:asparagine synthase (glutamine-hydrolyzing) activity"/>
    <property type="evidence" value="ECO:0007669"/>
    <property type="project" value="UniProtKB-EC"/>
</dbReference>
<keyword evidence="8" id="KW-0061">Asparagine biosynthesis</keyword>
<evidence type="ECO:0000256" key="8">
    <source>
        <dbReference type="PIRSR" id="PIRSR001589-1"/>
    </source>
</evidence>
<dbReference type="InterPro" id="IPR051786">
    <property type="entry name" value="ASN_synthetase/amidase"/>
</dbReference>